<dbReference type="PROSITE" id="PS50113">
    <property type="entry name" value="PAC"/>
    <property type="match status" value="1"/>
</dbReference>
<dbReference type="SMART" id="SM00091">
    <property type="entry name" value="PAS"/>
    <property type="match status" value="1"/>
</dbReference>
<feature type="domain" description="Histidine kinase" evidence="7">
    <location>
        <begin position="275"/>
        <end position="463"/>
    </location>
</feature>
<dbReference type="SMART" id="SM00388">
    <property type="entry name" value="HisKA"/>
    <property type="match status" value="1"/>
</dbReference>
<dbReference type="InterPro" id="IPR000700">
    <property type="entry name" value="PAS-assoc_C"/>
</dbReference>
<dbReference type="InterPro" id="IPR003594">
    <property type="entry name" value="HATPase_dom"/>
</dbReference>
<keyword evidence="3" id="KW-0597">Phosphoprotein</keyword>
<reference evidence="13" key="3">
    <citation type="submission" date="2016-11" db="EMBL/GenBank/DDBJ databases">
        <authorList>
            <person name="Varghese N."/>
            <person name="Submissions S."/>
        </authorList>
    </citation>
    <scope>NUCLEOTIDE SEQUENCE [LARGE SCALE GENOMIC DNA]</scope>
    <source>
        <strain evidence="13">DX253</strain>
    </source>
</reference>
<dbReference type="Gene3D" id="3.30.565.10">
    <property type="entry name" value="Histidine kinase-like ATPase, C-terminal domain"/>
    <property type="match status" value="1"/>
</dbReference>
<dbReference type="InterPro" id="IPR035965">
    <property type="entry name" value="PAS-like_dom_sf"/>
</dbReference>
<dbReference type="PATRIC" id="fig|797209.4.peg.3037"/>
<reference evidence="10 12" key="1">
    <citation type="journal article" date="2014" name="ISME J.">
        <title>Trehalose/2-sulfotrehalose biosynthesis and glycine-betaine uptake are widely spread mechanisms for osmoadaptation in the Halobacteriales.</title>
        <authorList>
            <person name="Youssef N.H."/>
            <person name="Savage-Ashlock K.N."/>
            <person name="McCully A.L."/>
            <person name="Luedtke B."/>
            <person name="Shaw E.I."/>
            <person name="Hoff W.D."/>
            <person name="Elshahed M.S."/>
        </authorList>
    </citation>
    <scope>NUCLEOTIDE SEQUENCE [LARGE SCALE GENOMIC DNA]</scope>
    <source>
        <strain evidence="10 12">DX253</strain>
    </source>
</reference>
<feature type="domain" description="PAC" evidence="9">
    <location>
        <begin position="213"/>
        <end position="264"/>
    </location>
</feature>
<dbReference type="EMBL" id="FRAN01000010">
    <property type="protein sequence ID" value="SHL65920.1"/>
    <property type="molecule type" value="Genomic_DNA"/>
</dbReference>
<dbReference type="EC" id="2.7.13.3" evidence="2"/>
<dbReference type="Pfam" id="PF00512">
    <property type="entry name" value="HisKA"/>
    <property type="match status" value="1"/>
</dbReference>
<dbReference type="Gene3D" id="3.30.450.20">
    <property type="entry name" value="PAS domain"/>
    <property type="match status" value="1"/>
</dbReference>
<dbReference type="SUPFAM" id="SSF47384">
    <property type="entry name" value="Homodimeric domain of signal transducing histidine kinase"/>
    <property type="match status" value="1"/>
</dbReference>
<dbReference type="PANTHER" id="PTHR43711">
    <property type="entry name" value="TWO-COMPONENT HISTIDINE KINASE"/>
    <property type="match status" value="1"/>
</dbReference>
<dbReference type="RefSeq" id="WP_007981226.1">
    <property type="nucleotide sequence ID" value="NZ_AEMG01000016.1"/>
</dbReference>
<evidence type="ECO:0000259" key="9">
    <source>
        <dbReference type="PROSITE" id="PS50113"/>
    </source>
</evidence>
<dbReference type="InterPro" id="IPR004358">
    <property type="entry name" value="Sig_transdc_His_kin-like_C"/>
</dbReference>
<sequence>MSENRSASSQESVTKGSILLLIDHRRNRRLLADWLTSEYEVVLPKHGVDTSFDLCIVDEASFSRYRDELEAKKEASLPTFLPYLLVTSTNSPARTPEVWQGVDEVITTPIEKAVLQARLDGLLERRRLSVEIEREKEQSEHRFRTLFQTAPDPVFVLDADGRIQSVNDAFCHVSGRNRSAVLGERLENIDAFPNDSIDELTADMRERKRGNSSPYSVTYMTPDGENRYAEINTTRMRFDEENPEIIGIIRDVTEHKRRKQELQRQNERLDEFASMLAHELRNPLGIAQGYLRVARAEDSEDAFEEVSGALDRMERMINEMLDLARKPDALTEKEVTEFHEIVEDAWSRAAPPEATLMLENVEEEISADIDRLSQVFENLFRNAIEHVGRDVTVHVKRISNGVCIVDDGPGISDDERELVFQSGYTTDNGTGLGLSIVQQIVEAHGWEINVLEGSAGGSRFEITGIDFE</sequence>
<dbReference type="OrthoDB" id="8127at2157"/>
<accession>E7QW88</accession>
<dbReference type="Pfam" id="PF00989">
    <property type="entry name" value="PAS"/>
    <property type="match status" value="1"/>
</dbReference>
<evidence type="ECO:0000256" key="5">
    <source>
        <dbReference type="ARBA" id="ARBA00022777"/>
    </source>
</evidence>
<proteinExistence type="predicted"/>
<reference evidence="11" key="2">
    <citation type="submission" date="2016-11" db="EMBL/GenBank/DDBJ databases">
        <authorList>
            <person name="Jaros S."/>
            <person name="Januszkiewicz K."/>
            <person name="Wedrychowicz H."/>
        </authorList>
    </citation>
    <scope>NUCLEOTIDE SEQUENCE [LARGE SCALE GENOMIC DNA]</scope>
    <source>
        <strain evidence="11">DX253</strain>
    </source>
</reference>
<dbReference type="Gene3D" id="1.10.287.130">
    <property type="match status" value="1"/>
</dbReference>
<dbReference type="SUPFAM" id="SSF52172">
    <property type="entry name" value="CheY-like"/>
    <property type="match status" value="1"/>
</dbReference>
<evidence type="ECO:0000256" key="6">
    <source>
        <dbReference type="ARBA" id="ARBA00023012"/>
    </source>
</evidence>
<evidence type="ECO:0000313" key="10">
    <source>
        <dbReference type="EMBL" id="EFW91222.1"/>
    </source>
</evidence>
<dbReference type="InterPro" id="IPR000014">
    <property type="entry name" value="PAS"/>
</dbReference>
<evidence type="ECO:0000256" key="4">
    <source>
        <dbReference type="ARBA" id="ARBA00022679"/>
    </source>
</evidence>
<comment type="catalytic activity">
    <reaction evidence="1">
        <text>ATP + protein L-histidine = ADP + protein N-phospho-L-histidine.</text>
        <dbReference type="EC" id="2.7.13.3"/>
    </reaction>
</comment>
<dbReference type="PRINTS" id="PR00344">
    <property type="entry name" value="BCTRLSENSOR"/>
</dbReference>
<dbReference type="AlphaFoldDB" id="E7QW88"/>
<evidence type="ECO:0000259" key="8">
    <source>
        <dbReference type="PROSITE" id="PS50112"/>
    </source>
</evidence>
<evidence type="ECO:0000256" key="2">
    <source>
        <dbReference type="ARBA" id="ARBA00012438"/>
    </source>
</evidence>
<dbReference type="InterPro" id="IPR003661">
    <property type="entry name" value="HisK_dim/P_dom"/>
</dbReference>
<dbReference type="SUPFAM" id="SSF55874">
    <property type="entry name" value="ATPase domain of HSP90 chaperone/DNA topoisomerase II/histidine kinase"/>
    <property type="match status" value="1"/>
</dbReference>
<dbReference type="InterPro" id="IPR005467">
    <property type="entry name" value="His_kinase_dom"/>
</dbReference>
<dbReference type="NCBIfam" id="TIGR00229">
    <property type="entry name" value="sensory_box"/>
    <property type="match status" value="1"/>
</dbReference>
<dbReference type="InterPro" id="IPR036890">
    <property type="entry name" value="HATPase_C_sf"/>
</dbReference>
<evidence type="ECO:0000313" key="11">
    <source>
        <dbReference type="EMBL" id="SHL65920.1"/>
    </source>
</evidence>
<evidence type="ECO:0000256" key="1">
    <source>
        <dbReference type="ARBA" id="ARBA00000085"/>
    </source>
</evidence>
<keyword evidence="4" id="KW-0808">Transferase</keyword>
<dbReference type="Proteomes" id="UP000003751">
    <property type="component" value="Unassembled WGS sequence"/>
</dbReference>
<dbReference type="CDD" id="cd00130">
    <property type="entry name" value="PAS"/>
    <property type="match status" value="1"/>
</dbReference>
<dbReference type="InterPro" id="IPR013767">
    <property type="entry name" value="PAS_fold"/>
</dbReference>
<protein>
    <recommendedName>
        <fullName evidence="2">histidine kinase</fullName>
        <ecNumber evidence="2">2.7.13.3</ecNumber>
    </recommendedName>
</protein>
<evidence type="ECO:0000259" key="7">
    <source>
        <dbReference type="PROSITE" id="PS50109"/>
    </source>
</evidence>
<evidence type="ECO:0000313" key="12">
    <source>
        <dbReference type="Proteomes" id="UP000003751"/>
    </source>
</evidence>
<dbReference type="CDD" id="cd00082">
    <property type="entry name" value="HisKA"/>
    <property type="match status" value="1"/>
</dbReference>
<evidence type="ECO:0000313" key="13">
    <source>
        <dbReference type="Proteomes" id="UP000184203"/>
    </source>
</evidence>
<dbReference type="EMBL" id="AEMG01000016">
    <property type="protein sequence ID" value="EFW91222.1"/>
    <property type="molecule type" value="Genomic_DNA"/>
</dbReference>
<dbReference type="InterPro" id="IPR050736">
    <property type="entry name" value="Sensor_HK_Regulatory"/>
</dbReference>
<evidence type="ECO:0000256" key="3">
    <source>
        <dbReference type="ARBA" id="ARBA00022553"/>
    </source>
</evidence>
<dbReference type="SMART" id="SM00387">
    <property type="entry name" value="HATPase_c"/>
    <property type="match status" value="1"/>
</dbReference>
<feature type="domain" description="PAS" evidence="8">
    <location>
        <begin position="139"/>
        <end position="211"/>
    </location>
</feature>
<dbReference type="GO" id="GO:0000155">
    <property type="term" value="F:phosphorelay sensor kinase activity"/>
    <property type="evidence" value="ECO:0007669"/>
    <property type="project" value="InterPro"/>
</dbReference>
<dbReference type="GO" id="GO:0006355">
    <property type="term" value="P:regulation of DNA-templated transcription"/>
    <property type="evidence" value="ECO:0007669"/>
    <property type="project" value="InterPro"/>
</dbReference>
<dbReference type="STRING" id="797209.GCA_000376445_04390"/>
<dbReference type="eggNOG" id="arCOG02333">
    <property type="taxonomic scope" value="Archaea"/>
</dbReference>
<keyword evidence="13" id="KW-1185">Reference proteome</keyword>
<organism evidence="10 12">
    <name type="scientific">Haladaptatus paucihalophilus DX253</name>
    <dbReference type="NCBI Taxonomy" id="797209"/>
    <lineage>
        <taxon>Archaea</taxon>
        <taxon>Methanobacteriati</taxon>
        <taxon>Methanobacteriota</taxon>
        <taxon>Stenosarchaea group</taxon>
        <taxon>Halobacteria</taxon>
        <taxon>Halobacteriales</taxon>
        <taxon>Haladaptataceae</taxon>
        <taxon>Haladaptatus</taxon>
    </lineage>
</organism>
<dbReference type="Proteomes" id="UP000184203">
    <property type="component" value="Unassembled WGS sequence"/>
</dbReference>
<keyword evidence="6" id="KW-0902">Two-component regulatory system</keyword>
<dbReference type="InterPro" id="IPR036097">
    <property type="entry name" value="HisK_dim/P_sf"/>
</dbReference>
<dbReference type="SUPFAM" id="SSF55785">
    <property type="entry name" value="PYP-like sensor domain (PAS domain)"/>
    <property type="match status" value="1"/>
</dbReference>
<dbReference type="PROSITE" id="PS50112">
    <property type="entry name" value="PAS"/>
    <property type="match status" value="1"/>
</dbReference>
<dbReference type="Pfam" id="PF02518">
    <property type="entry name" value="HATPase_c"/>
    <property type="match status" value="1"/>
</dbReference>
<name>E7QW88_HALPU</name>
<dbReference type="PROSITE" id="PS50109">
    <property type="entry name" value="HIS_KIN"/>
    <property type="match status" value="1"/>
</dbReference>
<dbReference type="PANTHER" id="PTHR43711:SF1">
    <property type="entry name" value="HISTIDINE KINASE 1"/>
    <property type="match status" value="1"/>
</dbReference>
<gene>
    <name evidence="11" type="ORF">SAMN05444342_4348</name>
    <name evidence="10" type="ORF">ZOD2009_15381</name>
</gene>
<keyword evidence="5" id="KW-0418">Kinase</keyword>
<dbReference type="InterPro" id="IPR011006">
    <property type="entry name" value="CheY-like_superfamily"/>
</dbReference>